<dbReference type="EMBL" id="SDPM01000001">
    <property type="protein sequence ID" value="RXZ87922.1"/>
    <property type="molecule type" value="Genomic_DNA"/>
</dbReference>
<dbReference type="AlphaFoldDB" id="A0A4Q2MCZ3"/>
<keyword evidence="2" id="KW-1133">Transmembrane helix</keyword>
<reference evidence="3 6" key="2">
    <citation type="submission" date="2020-07" db="EMBL/GenBank/DDBJ databases">
        <title>Sequencing the genomes of 1000 actinobacteria strains.</title>
        <authorList>
            <person name="Klenk H.-P."/>
        </authorList>
    </citation>
    <scope>NUCLEOTIDE SEQUENCE [LARGE SCALE GENOMIC DNA]</scope>
    <source>
        <strain evidence="3 6">DSM 23870</strain>
    </source>
</reference>
<feature type="region of interest" description="Disordered" evidence="1">
    <location>
        <begin position="69"/>
        <end position="88"/>
    </location>
</feature>
<evidence type="ECO:0000313" key="6">
    <source>
        <dbReference type="Proteomes" id="UP000581087"/>
    </source>
</evidence>
<dbReference type="Gene3D" id="3.30.505.20">
    <property type="match status" value="1"/>
</dbReference>
<reference evidence="4 5" key="1">
    <citation type="submission" date="2019-01" db="EMBL/GenBank/DDBJ databases">
        <title>Agromyces.</title>
        <authorList>
            <person name="Li J."/>
        </authorList>
    </citation>
    <scope>NUCLEOTIDE SEQUENCE [LARGE SCALE GENOMIC DNA]</scope>
    <source>
        <strain evidence="4 5">DSM 23870</strain>
    </source>
</reference>
<name>A0A4Q2MCZ3_9MICO</name>
<evidence type="ECO:0000256" key="2">
    <source>
        <dbReference type="SAM" id="Phobius"/>
    </source>
</evidence>
<evidence type="ECO:0000313" key="4">
    <source>
        <dbReference type="EMBL" id="RXZ87922.1"/>
    </source>
</evidence>
<evidence type="ECO:0000256" key="1">
    <source>
        <dbReference type="SAM" id="MobiDB-lite"/>
    </source>
</evidence>
<feature type="region of interest" description="Disordered" evidence="1">
    <location>
        <begin position="1"/>
        <end position="22"/>
    </location>
</feature>
<sequence>MEENTTPQPQSPAPVAAAAPAERRPLWRRRGVLIGVGAAAVVLLGGAGAAYAFDEFGDDDRDTVAVQQVASTDAPQATDSRDSDDVPLTSDEFDRASAAALAEADGGRVTDVDRDDDAGNAYDVDVLLDNGDELEIELDADFRVTYTELDPRD</sequence>
<keyword evidence="2" id="KW-0472">Membrane</keyword>
<gene>
    <name evidence="3" type="ORF">BJ972_002428</name>
    <name evidence="4" type="ORF">ESP50_01630</name>
</gene>
<accession>A0A4Q2MCZ3</accession>
<feature type="compositionally biased region" description="Polar residues" evidence="1">
    <location>
        <begin position="69"/>
        <end position="78"/>
    </location>
</feature>
<keyword evidence="2" id="KW-0812">Transmembrane</keyword>
<keyword evidence="5" id="KW-1185">Reference proteome</keyword>
<dbReference type="Proteomes" id="UP000581087">
    <property type="component" value="Unassembled WGS sequence"/>
</dbReference>
<organism evidence="4 5">
    <name type="scientific">Agromyces atrinae</name>
    <dbReference type="NCBI Taxonomy" id="592376"/>
    <lineage>
        <taxon>Bacteria</taxon>
        <taxon>Bacillati</taxon>
        <taxon>Actinomycetota</taxon>
        <taxon>Actinomycetes</taxon>
        <taxon>Micrococcales</taxon>
        <taxon>Microbacteriaceae</taxon>
        <taxon>Agromyces</taxon>
    </lineage>
</organism>
<evidence type="ECO:0000313" key="3">
    <source>
        <dbReference type="EMBL" id="NYD67909.1"/>
    </source>
</evidence>
<dbReference type="EMBL" id="JACCBI010000001">
    <property type="protein sequence ID" value="NYD67909.1"/>
    <property type="molecule type" value="Genomic_DNA"/>
</dbReference>
<feature type="transmembrane region" description="Helical" evidence="2">
    <location>
        <begin position="32"/>
        <end position="53"/>
    </location>
</feature>
<dbReference type="RefSeq" id="WP_129172187.1">
    <property type="nucleotide sequence ID" value="NZ_JACCBI010000001.1"/>
</dbReference>
<proteinExistence type="predicted"/>
<dbReference type="Proteomes" id="UP000292686">
    <property type="component" value="Unassembled WGS sequence"/>
</dbReference>
<comment type="caution">
    <text evidence="4">The sequence shown here is derived from an EMBL/GenBank/DDBJ whole genome shotgun (WGS) entry which is preliminary data.</text>
</comment>
<protein>
    <submittedName>
        <fullName evidence="3">Putative membrane protein YkoI</fullName>
    </submittedName>
</protein>
<evidence type="ECO:0000313" key="5">
    <source>
        <dbReference type="Proteomes" id="UP000292686"/>
    </source>
</evidence>